<dbReference type="PANTHER" id="PTHR42999:SF1">
    <property type="entry name" value="PENTAPEPTIDE REPEAT-CONTAINING PROTEIN"/>
    <property type="match status" value="1"/>
</dbReference>
<evidence type="ECO:0000313" key="1">
    <source>
        <dbReference type="EMBL" id="PQO25575.1"/>
    </source>
</evidence>
<sequence>MSSGKIIESREVINGENVFHDVTFTGLDLSGAQLRNKEFSNCRWESCHFFETELVECNFEDCFWKSCNLSVTVLKGAGFVDCRFYGSKLLGVNWAAGTRMPFRVSFENSDLSNSSFARMRLTKIQMKRCRLREADFSHTKMPYADLSGCDLKDARFFGTDLSNANLRNAEAYCIDPTQNTLKGARFSLPEALSLLQPFQVVVD</sequence>
<dbReference type="RefSeq" id="WP_105359071.1">
    <property type="nucleotide sequence ID" value="NZ_PUIA01000081.1"/>
</dbReference>
<dbReference type="Pfam" id="PF13599">
    <property type="entry name" value="Pentapeptide_4"/>
    <property type="match status" value="1"/>
</dbReference>
<dbReference type="SUPFAM" id="SSF141571">
    <property type="entry name" value="Pentapeptide repeat-like"/>
    <property type="match status" value="1"/>
</dbReference>
<reference evidence="1 2" key="1">
    <citation type="submission" date="2018-02" db="EMBL/GenBank/DDBJ databases">
        <title>Comparative genomes isolates from brazilian mangrove.</title>
        <authorList>
            <person name="Araujo J.E."/>
            <person name="Taketani R.G."/>
            <person name="Silva M.C.P."/>
            <person name="Loureco M.V."/>
            <person name="Andreote F.D."/>
        </authorList>
    </citation>
    <scope>NUCLEOTIDE SEQUENCE [LARGE SCALE GENOMIC DNA]</scope>
    <source>
        <strain evidence="1 2">HEX-2 MGV</strain>
    </source>
</reference>
<dbReference type="Gene3D" id="2.160.20.80">
    <property type="entry name" value="E3 ubiquitin-protein ligase SopA"/>
    <property type="match status" value="1"/>
</dbReference>
<name>A0A2S8F083_9BACT</name>
<dbReference type="AlphaFoldDB" id="A0A2S8F083"/>
<accession>A0A2S8F083</accession>
<evidence type="ECO:0000313" key="2">
    <source>
        <dbReference type="Proteomes" id="UP000240009"/>
    </source>
</evidence>
<proteinExistence type="predicted"/>
<dbReference type="Proteomes" id="UP000240009">
    <property type="component" value="Unassembled WGS sequence"/>
</dbReference>
<gene>
    <name evidence="1" type="ORF">C5Y96_24905</name>
</gene>
<dbReference type="Pfam" id="PF00805">
    <property type="entry name" value="Pentapeptide"/>
    <property type="match status" value="1"/>
</dbReference>
<dbReference type="PANTHER" id="PTHR42999">
    <property type="entry name" value="ANTIBIOTIC RESISTANCE PROTEIN MCBG"/>
    <property type="match status" value="1"/>
</dbReference>
<comment type="caution">
    <text evidence="1">The sequence shown here is derived from an EMBL/GenBank/DDBJ whole genome shotgun (WGS) entry which is preliminary data.</text>
</comment>
<dbReference type="OrthoDB" id="67652at2"/>
<dbReference type="InterPro" id="IPR052949">
    <property type="entry name" value="PA_immunity-related"/>
</dbReference>
<dbReference type="EMBL" id="PUIA01000081">
    <property type="protein sequence ID" value="PQO25575.1"/>
    <property type="molecule type" value="Genomic_DNA"/>
</dbReference>
<dbReference type="InterPro" id="IPR001646">
    <property type="entry name" value="5peptide_repeat"/>
</dbReference>
<protein>
    <recommendedName>
        <fullName evidence="3">Pentapeptide repeat-containing protein</fullName>
    </recommendedName>
</protein>
<evidence type="ECO:0008006" key="3">
    <source>
        <dbReference type="Google" id="ProtNLM"/>
    </source>
</evidence>
<organism evidence="1 2">
    <name type="scientific">Blastopirellula marina</name>
    <dbReference type="NCBI Taxonomy" id="124"/>
    <lineage>
        <taxon>Bacteria</taxon>
        <taxon>Pseudomonadati</taxon>
        <taxon>Planctomycetota</taxon>
        <taxon>Planctomycetia</taxon>
        <taxon>Pirellulales</taxon>
        <taxon>Pirellulaceae</taxon>
        <taxon>Blastopirellula</taxon>
    </lineage>
</organism>